<dbReference type="AlphaFoldDB" id="A0A835FYT4"/>
<keyword evidence="4" id="KW-1185">Reference proteome</keyword>
<dbReference type="SUPFAM" id="SSF53474">
    <property type="entry name" value="alpha/beta-Hydrolases"/>
    <property type="match status" value="1"/>
</dbReference>
<dbReference type="PANTHER" id="PTHR43039">
    <property type="entry name" value="ESTERASE-RELATED"/>
    <property type="match status" value="1"/>
</dbReference>
<sequence length="307" mass="32951">MGWCANVREVGGGGGGSTVVLAHGYGASQALWDKQVPALSRHNRVVLFDWDFTGRDDDDQGPGRYAFGTFADDLIELLDDKGVRGAVMVGHSMSGMVACIASARRPDLFSHLVLLCASPRYINSPEEGYFGGFERAGIDGMLEAMASDFDAWVKGFVPNAVGDPASAPPVEESFQAMHPGVALELARMIFLGDQREALAAVTSPCTIVQVKGDFAAPPSVAEYMSRRMTSAAAADVVVIDSVGHFPQLVAPQQLLDVLEGVLRRHGGEDVEEESRRPKWRPTEASTLRRRVRVQSCAPIVASHPLGC</sequence>
<feature type="domain" description="AB hydrolase-1" evidence="2">
    <location>
        <begin position="19"/>
        <end position="256"/>
    </location>
</feature>
<proteinExistence type="inferred from homology"/>
<dbReference type="EMBL" id="JACEFO010000076">
    <property type="protein sequence ID" value="KAF8783578.1"/>
    <property type="molecule type" value="Genomic_DNA"/>
</dbReference>
<evidence type="ECO:0000256" key="1">
    <source>
        <dbReference type="ARBA" id="ARBA00008645"/>
    </source>
</evidence>
<protein>
    <recommendedName>
        <fullName evidence="2">AB hydrolase-1 domain-containing protein</fullName>
    </recommendedName>
</protein>
<name>A0A835FYT4_9POAL</name>
<accession>A0A835FYT4</accession>
<dbReference type="Proteomes" id="UP000636709">
    <property type="component" value="Unassembled WGS sequence"/>
</dbReference>
<dbReference type="Pfam" id="PF12697">
    <property type="entry name" value="Abhydrolase_6"/>
    <property type="match status" value="1"/>
</dbReference>
<evidence type="ECO:0000313" key="3">
    <source>
        <dbReference type="EMBL" id="KAF8783578.1"/>
    </source>
</evidence>
<gene>
    <name evidence="3" type="ORF">HU200_000516</name>
</gene>
<dbReference type="InterPro" id="IPR000073">
    <property type="entry name" value="AB_hydrolase_1"/>
</dbReference>
<comment type="similarity">
    <text evidence="1">Belongs to the AB hydrolase superfamily.</text>
</comment>
<dbReference type="OrthoDB" id="408373at2759"/>
<dbReference type="Gene3D" id="3.40.50.1820">
    <property type="entry name" value="alpha/beta hydrolase"/>
    <property type="match status" value="1"/>
</dbReference>
<reference evidence="3" key="1">
    <citation type="submission" date="2020-07" db="EMBL/GenBank/DDBJ databases">
        <title>Genome sequence and genetic diversity analysis of an under-domesticated orphan crop, white fonio (Digitaria exilis).</title>
        <authorList>
            <person name="Bennetzen J.L."/>
            <person name="Chen S."/>
            <person name="Ma X."/>
            <person name="Wang X."/>
            <person name="Yssel A.E.J."/>
            <person name="Chaluvadi S.R."/>
            <person name="Johnson M."/>
            <person name="Gangashetty P."/>
            <person name="Hamidou F."/>
            <person name="Sanogo M.D."/>
            <person name="Zwaenepoel A."/>
            <person name="Wallace J."/>
            <person name="Van De Peer Y."/>
            <person name="Van Deynze A."/>
        </authorList>
    </citation>
    <scope>NUCLEOTIDE SEQUENCE</scope>
    <source>
        <tissue evidence="3">Leaves</tissue>
    </source>
</reference>
<dbReference type="InterPro" id="IPR029058">
    <property type="entry name" value="AB_hydrolase_fold"/>
</dbReference>
<dbReference type="Gramene" id="Dexi3A01G0014820.1">
    <property type="protein sequence ID" value="Dexi3A01G0014820.1:cds"/>
    <property type="gene ID" value="Dexi3A01G0014820"/>
</dbReference>
<organism evidence="3 4">
    <name type="scientific">Digitaria exilis</name>
    <dbReference type="NCBI Taxonomy" id="1010633"/>
    <lineage>
        <taxon>Eukaryota</taxon>
        <taxon>Viridiplantae</taxon>
        <taxon>Streptophyta</taxon>
        <taxon>Embryophyta</taxon>
        <taxon>Tracheophyta</taxon>
        <taxon>Spermatophyta</taxon>
        <taxon>Magnoliopsida</taxon>
        <taxon>Liliopsida</taxon>
        <taxon>Poales</taxon>
        <taxon>Poaceae</taxon>
        <taxon>PACMAD clade</taxon>
        <taxon>Panicoideae</taxon>
        <taxon>Panicodae</taxon>
        <taxon>Paniceae</taxon>
        <taxon>Anthephorinae</taxon>
        <taxon>Digitaria</taxon>
    </lineage>
</organism>
<evidence type="ECO:0000313" key="4">
    <source>
        <dbReference type="Proteomes" id="UP000636709"/>
    </source>
</evidence>
<comment type="caution">
    <text evidence="3">The sequence shown here is derived from an EMBL/GenBank/DDBJ whole genome shotgun (WGS) entry which is preliminary data.</text>
</comment>
<evidence type="ECO:0000259" key="2">
    <source>
        <dbReference type="Pfam" id="PF12697"/>
    </source>
</evidence>